<evidence type="ECO:0000313" key="1">
    <source>
        <dbReference type="EMBL" id="SVC59511.1"/>
    </source>
</evidence>
<feature type="non-terminal residue" evidence="1">
    <location>
        <position position="1"/>
    </location>
</feature>
<dbReference type="EMBL" id="UINC01099894">
    <property type="protein sequence ID" value="SVC59511.1"/>
    <property type="molecule type" value="Genomic_DNA"/>
</dbReference>
<organism evidence="1">
    <name type="scientific">marine metagenome</name>
    <dbReference type="NCBI Taxonomy" id="408172"/>
    <lineage>
        <taxon>unclassified sequences</taxon>
        <taxon>metagenomes</taxon>
        <taxon>ecological metagenomes</taxon>
    </lineage>
</organism>
<reference evidence="1" key="1">
    <citation type="submission" date="2018-05" db="EMBL/GenBank/DDBJ databases">
        <authorList>
            <person name="Lanie J.A."/>
            <person name="Ng W.-L."/>
            <person name="Kazmierczak K.M."/>
            <person name="Andrzejewski T.M."/>
            <person name="Davidsen T.M."/>
            <person name="Wayne K.J."/>
            <person name="Tettelin H."/>
            <person name="Glass J.I."/>
            <person name="Rusch D."/>
            <person name="Podicherti R."/>
            <person name="Tsui H.-C.T."/>
            <person name="Winkler M.E."/>
        </authorList>
    </citation>
    <scope>NUCLEOTIDE SEQUENCE</scope>
</reference>
<gene>
    <name evidence="1" type="ORF">METZ01_LOCUS312365</name>
</gene>
<name>A0A382NIV0_9ZZZZ</name>
<sequence length="46" mass="5322">ARGTREAWISGPPNVLPLRLEERIVFWAFVAAVQKILNNPYWAWGQ</sequence>
<protein>
    <submittedName>
        <fullName evidence="1">Uncharacterized protein</fullName>
    </submittedName>
</protein>
<accession>A0A382NIV0</accession>
<dbReference type="AlphaFoldDB" id="A0A382NIV0"/>
<proteinExistence type="predicted"/>